<gene>
    <name evidence="2" type="ORF">OEV98_13705</name>
</gene>
<sequence>MGFILFILGIPLIPSIFIQIGIKRKHVAVKTIGNIVLAWICQILFIIAYGFYLASLGKNTSAYGWMLLIYLFNLPVAPILLIFVQLLKKMKK</sequence>
<dbReference type="RefSeq" id="WP_263073893.1">
    <property type="nucleotide sequence ID" value="NZ_JAOUSF010000004.1"/>
</dbReference>
<dbReference type="EMBL" id="JAOUSF010000004">
    <property type="protein sequence ID" value="MCU9614594.1"/>
    <property type="molecule type" value="Genomic_DNA"/>
</dbReference>
<name>A0AAE3IX94_9BACI</name>
<reference evidence="2" key="1">
    <citation type="submission" date="2022-10" db="EMBL/GenBank/DDBJ databases">
        <title>Description of Fervidibacillus gen. nov. in the family Fervidibacillaceae fam. nov. with two species, Fervidibacillus albus sp. nov., and Fervidibacillus halotolerans sp. nov., isolated from tidal flat sediments.</title>
        <authorList>
            <person name="Kwon K.K."/>
            <person name="Yang S.-H."/>
        </authorList>
    </citation>
    <scope>NUCLEOTIDE SEQUENCE</scope>
    <source>
        <strain evidence="2">JCM 19140</strain>
    </source>
</reference>
<feature type="transmembrane region" description="Helical" evidence="1">
    <location>
        <begin position="6"/>
        <end position="22"/>
    </location>
</feature>
<dbReference type="AlphaFoldDB" id="A0AAE3IX94"/>
<evidence type="ECO:0000313" key="3">
    <source>
        <dbReference type="Proteomes" id="UP001209318"/>
    </source>
</evidence>
<keyword evidence="1" id="KW-1133">Transmembrane helix</keyword>
<protein>
    <submittedName>
        <fullName evidence="2">Uncharacterized protein</fullName>
    </submittedName>
</protein>
<feature type="transmembrane region" description="Helical" evidence="1">
    <location>
        <begin position="34"/>
        <end position="53"/>
    </location>
</feature>
<feature type="transmembrane region" description="Helical" evidence="1">
    <location>
        <begin position="65"/>
        <end position="87"/>
    </location>
</feature>
<comment type="caution">
    <text evidence="2">The sequence shown here is derived from an EMBL/GenBank/DDBJ whole genome shotgun (WGS) entry which is preliminary data.</text>
</comment>
<proteinExistence type="predicted"/>
<organism evidence="2 3">
    <name type="scientific">Perspicuibacillus lycopersici</name>
    <dbReference type="NCBI Taxonomy" id="1325689"/>
    <lineage>
        <taxon>Bacteria</taxon>
        <taxon>Bacillati</taxon>
        <taxon>Bacillota</taxon>
        <taxon>Bacilli</taxon>
        <taxon>Bacillales</taxon>
        <taxon>Bacillaceae</taxon>
        <taxon>Perspicuibacillus</taxon>
    </lineage>
</organism>
<keyword evidence="1" id="KW-0812">Transmembrane</keyword>
<evidence type="ECO:0000313" key="2">
    <source>
        <dbReference type="EMBL" id="MCU9614594.1"/>
    </source>
</evidence>
<keyword evidence="3" id="KW-1185">Reference proteome</keyword>
<accession>A0AAE3IX94</accession>
<evidence type="ECO:0000256" key="1">
    <source>
        <dbReference type="SAM" id="Phobius"/>
    </source>
</evidence>
<dbReference type="Proteomes" id="UP001209318">
    <property type="component" value="Unassembled WGS sequence"/>
</dbReference>
<keyword evidence="1" id="KW-0472">Membrane</keyword>